<feature type="region of interest" description="Disordered" evidence="1">
    <location>
        <begin position="1"/>
        <end position="99"/>
    </location>
</feature>
<reference evidence="2" key="1">
    <citation type="submission" date="2023-09" db="UniProtKB">
        <authorList>
            <consortium name="Ensembl"/>
        </authorList>
    </citation>
    <scope>IDENTIFICATION</scope>
</reference>
<evidence type="ECO:0000256" key="1">
    <source>
        <dbReference type="SAM" id="MobiDB-lite"/>
    </source>
</evidence>
<name>A0A8C0X160_CASCN</name>
<protein>
    <submittedName>
        <fullName evidence="2">Uncharacterized protein</fullName>
    </submittedName>
</protein>
<feature type="compositionally biased region" description="Basic residues" evidence="1">
    <location>
        <begin position="85"/>
        <end position="99"/>
    </location>
</feature>
<sequence>MEEMARNVPGERFETNMPTQSHCQISFHPEEVRGLRHQEPRSPSSAEAPYCDLPRCPPPQDPLSAATSASQSVVGPELRQGPRGQAHRGQRHRPASSGM</sequence>
<accession>A0A8C0X160</accession>
<proteinExistence type="predicted"/>
<feature type="compositionally biased region" description="Basic and acidic residues" evidence="1">
    <location>
        <begin position="28"/>
        <end position="40"/>
    </location>
</feature>
<dbReference type="AlphaFoldDB" id="A0A8C0X160"/>
<organism evidence="2">
    <name type="scientific">Castor canadensis</name>
    <name type="common">American beaver</name>
    <dbReference type="NCBI Taxonomy" id="51338"/>
    <lineage>
        <taxon>Eukaryota</taxon>
        <taxon>Metazoa</taxon>
        <taxon>Chordata</taxon>
        <taxon>Craniata</taxon>
        <taxon>Vertebrata</taxon>
        <taxon>Euteleostomi</taxon>
        <taxon>Mammalia</taxon>
        <taxon>Eutheria</taxon>
        <taxon>Euarchontoglires</taxon>
        <taxon>Glires</taxon>
        <taxon>Rodentia</taxon>
        <taxon>Castorimorpha</taxon>
        <taxon>Castoridae</taxon>
        <taxon>Castor</taxon>
    </lineage>
</organism>
<dbReference type="Ensembl" id="ENSCCNT00000026620.1">
    <property type="protein sequence ID" value="ENSCCNP00000020624.1"/>
    <property type="gene ID" value="ENSCCNG00000020552.1"/>
</dbReference>
<evidence type="ECO:0000313" key="2">
    <source>
        <dbReference type="Ensembl" id="ENSCCNP00000020624.1"/>
    </source>
</evidence>